<feature type="chain" id="PRO_5007887860" description="MalT-like TPR region domain-containing protein" evidence="1">
    <location>
        <begin position="25"/>
        <end position="338"/>
    </location>
</feature>
<dbReference type="Proteomes" id="UP000076587">
    <property type="component" value="Unassembled WGS sequence"/>
</dbReference>
<dbReference type="Gene3D" id="1.25.40.10">
    <property type="entry name" value="Tetratricopeptide repeat domain"/>
    <property type="match status" value="1"/>
</dbReference>
<dbReference type="InterPro" id="IPR011990">
    <property type="entry name" value="TPR-like_helical_dom_sf"/>
</dbReference>
<gene>
    <name evidence="2" type="ORF">N482_21715</name>
</gene>
<feature type="signal peptide" evidence="1">
    <location>
        <begin position="1"/>
        <end position="24"/>
    </location>
</feature>
<dbReference type="PATRIC" id="fig|1365253.3.peg.174"/>
<reference evidence="2 3" key="1">
    <citation type="submission" date="2013-07" db="EMBL/GenBank/DDBJ databases">
        <title>Comparative Genomic and Metabolomic Analysis of Twelve Strains of Pseudoalteromonas luteoviolacea.</title>
        <authorList>
            <person name="Vynne N.G."/>
            <person name="Mansson M."/>
            <person name="Gram L."/>
        </authorList>
    </citation>
    <scope>NUCLEOTIDE SEQUENCE [LARGE SCALE GENOMIC DNA]</scope>
    <source>
        <strain evidence="2 3">NCIMB 1942</strain>
    </source>
</reference>
<proteinExistence type="predicted"/>
<evidence type="ECO:0000256" key="1">
    <source>
        <dbReference type="SAM" id="SignalP"/>
    </source>
</evidence>
<dbReference type="RefSeq" id="WP_063375292.1">
    <property type="nucleotide sequence ID" value="NZ_AUXT01000006.1"/>
</dbReference>
<comment type="caution">
    <text evidence="2">The sequence shown here is derived from an EMBL/GenBank/DDBJ whole genome shotgun (WGS) entry which is preliminary data.</text>
</comment>
<sequence length="338" mass="37694">MGMIRKVCINTVVAIMLLSQTFVAVGSKPVAEDIKYLARNKPHEAIKEFEKVAKQLLGQNNTETILIYKDVLIAASSTKNMPLVEQIVELLSAPRLESYITAYLFVVTNAIGVAYRRNGQFDEAISTYKCTFKYAFNDIDKMTVKVNLAIAYRMKQQPAISFQLLQSIDEAILNGNRKAGLLVVKGNTAVVLGKAQDAVKFFSEARNYYLKVQHKRSAARVTVNLLGAALISRKLDIFDHYRAKLAGLPDDYLPDSDLAYLAWLDLMHESVVKNTIAADVKSYTIQHVPKLIEYGYVEHVAQLLESLDAGDLVPKRTAFLLPETKLKSGLGSSWCQDL</sequence>
<protein>
    <recommendedName>
        <fullName evidence="4">MalT-like TPR region domain-containing protein</fullName>
    </recommendedName>
</protein>
<evidence type="ECO:0000313" key="3">
    <source>
        <dbReference type="Proteomes" id="UP000076587"/>
    </source>
</evidence>
<organism evidence="2 3">
    <name type="scientific">Pseudoalteromonas luteoviolacea NCIMB 1942</name>
    <dbReference type="NCBI Taxonomy" id="1365253"/>
    <lineage>
        <taxon>Bacteria</taxon>
        <taxon>Pseudomonadati</taxon>
        <taxon>Pseudomonadota</taxon>
        <taxon>Gammaproteobacteria</taxon>
        <taxon>Alteromonadales</taxon>
        <taxon>Pseudoalteromonadaceae</taxon>
        <taxon>Pseudoalteromonas</taxon>
    </lineage>
</organism>
<dbReference type="AlphaFoldDB" id="A0A167HUP9"/>
<keyword evidence="1" id="KW-0732">Signal</keyword>
<evidence type="ECO:0000313" key="2">
    <source>
        <dbReference type="EMBL" id="KZN58550.1"/>
    </source>
</evidence>
<evidence type="ECO:0008006" key="4">
    <source>
        <dbReference type="Google" id="ProtNLM"/>
    </source>
</evidence>
<dbReference type="EMBL" id="AUXT01000006">
    <property type="protein sequence ID" value="KZN58550.1"/>
    <property type="molecule type" value="Genomic_DNA"/>
</dbReference>
<dbReference type="OrthoDB" id="6284557at2"/>
<dbReference type="SUPFAM" id="SSF48452">
    <property type="entry name" value="TPR-like"/>
    <property type="match status" value="1"/>
</dbReference>
<name>A0A167HUP9_9GAMM</name>
<accession>A0A167HUP9</accession>